<accession>A0A4U5JL12</accession>
<comment type="caution">
    <text evidence="7">The sequence shown here is derived from an EMBL/GenBank/DDBJ whole genome shotgun (WGS) entry which is preliminary data.</text>
</comment>
<dbReference type="SMART" id="SM00644">
    <property type="entry name" value="Ami_2"/>
    <property type="match status" value="1"/>
</dbReference>
<evidence type="ECO:0000256" key="3">
    <source>
        <dbReference type="ARBA" id="ARBA00022801"/>
    </source>
</evidence>
<reference evidence="7 8" key="1">
    <citation type="submission" date="2019-04" db="EMBL/GenBank/DDBJ databases">
        <title>Reference strain of H23.</title>
        <authorList>
            <person name="Luo X."/>
        </authorList>
    </citation>
    <scope>NUCLEOTIDE SEQUENCE [LARGE SCALE GENOMIC DNA]</scope>
    <source>
        <strain evidence="7 8">H23</strain>
    </source>
</reference>
<feature type="signal peptide" evidence="5">
    <location>
        <begin position="1"/>
        <end position="21"/>
    </location>
</feature>
<dbReference type="SUPFAM" id="SSF55846">
    <property type="entry name" value="N-acetylmuramoyl-L-alanine amidase-like"/>
    <property type="match status" value="1"/>
</dbReference>
<dbReference type="InterPro" id="IPR036505">
    <property type="entry name" value="Amidase/PGRP_sf"/>
</dbReference>
<evidence type="ECO:0000259" key="6">
    <source>
        <dbReference type="SMART" id="SM00644"/>
    </source>
</evidence>
<evidence type="ECO:0000256" key="5">
    <source>
        <dbReference type="SAM" id="SignalP"/>
    </source>
</evidence>
<protein>
    <recommendedName>
        <fullName evidence="2">N-acetylmuramoyl-L-alanine amidase</fullName>
        <ecNumber evidence="2">3.5.1.28</ecNumber>
    </recommendedName>
</protein>
<feature type="chain" id="PRO_5020569215" description="N-acetylmuramoyl-L-alanine amidase" evidence="5">
    <location>
        <begin position="22"/>
        <end position="246"/>
    </location>
</feature>
<keyword evidence="8" id="KW-1185">Reference proteome</keyword>
<evidence type="ECO:0000256" key="4">
    <source>
        <dbReference type="ARBA" id="ARBA00023316"/>
    </source>
</evidence>
<name>A0A4U5JL12_9GAMM</name>
<gene>
    <name evidence="7" type="ORF">FCE95_08935</name>
</gene>
<dbReference type="EMBL" id="SZUA01000002">
    <property type="protein sequence ID" value="TKR30252.1"/>
    <property type="molecule type" value="Genomic_DNA"/>
</dbReference>
<dbReference type="PROSITE" id="PS51257">
    <property type="entry name" value="PROKAR_LIPOPROTEIN"/>
    <property type="match status" value="1"/>
</dbReference>
<dbReference type="InterPro" id="IPR051206">
    <property type="entry name" value="NAMLAA_amidase_2"/>
</dbReference>
<dbReference type="InterPro" id="IPR002502">
    <property type="entry name" value="Amidase_domain"/>
</dbReference>
<keyword evidence="3" id="KW-0378">Hydrolase</keyword>
<proteinExistence type="predicted"/>
<dbReference type="OrthoDB" id="9794842at2"/>
<dbReference type="CDD" id="cd06583">
    <property type="entry name" value="PGRP"/>
    <property type="match status" value="1"/>
</dbReference>
<evidence type="ECO:0000256" key="1">
    <source>
        <dbReference type="ARBA" id="ARBA00001561"/>
    </source>
</evidence>
<feature type="domain" description="N-acetylmuramoyl-L-alanine amidase" evidence="6">
    <location>
        <begin position="29"/>
        <end position="164"/>
    </location>
</feature>
<dbReference type="PANTHER" id="PTHR30417">
    <property type="entry name" value="N-ACETYLMURAMOYL-L-ALANINE AMIDASE AMID"/>
    <property type="match status" value="1"/>
</dbReference>
<organism evidence="7 8">
    <name type="scientific">Luteimonas gilva</name>
    <dbReference type="NCBI Taxonomy" id="2572684"/>
    <lineage>
        <taxon>Bacteria</taxon>
        <taxon>Pseudomonadati</taxon>
        <taxon>Pseudomonadota</taxon>
        <taxon>Gammaproteobacteria</taxon>
        <taxon>Lysobacterales</taxon>
        <taxon>Lysobacteraceae</taxon>
        <taxon>Luteimonas</taxon>
    </lineage>
</organism>
<dbReference type="GO" id="GO:0071555">
    <property type="term" value="P:cell wall organization"/>
    <property type="evidence" value="ECO:0007669"/>
    <property type="project" value="UniProtKB-KW"/>
</dbReference>
<sequence length="246" mass="26867">MKPWPILSLLVAIALVACTHAPPRNPLAKWVPSPNHEPRRPILIVIHATEQNGVQESLDTLRTRNSGGPVSAHYLVGKDGEIYQLVADGSRAWHAGPGRWGTITDVNSASIGIELDNDGASPFAPAQIASLIELLGDLCERLDIPRTQIVAHADFAPTRKRDPGIFFPWKQLADAGFGRWPDPAAGEPPPDFDPWLALRLVGYPIEDRAAAVRAFHRHYRGTETDALDAEDARILYALTREPVAAP</sequence>
<evidence type="ECO:0000313" key="8">
    <source>
        <dbReference type="Proteomes" id="UP000308707"/>
    </source>
</evidence>
<dbReference type="GO" id="GO:0019867">
    <property type="term" value="C:outer membrane"/>
    <property type="evidence" value="ECO:0007669"/>
    <property type="project" value="TreeGrafter"/>
</dbReference>
<dbReference type="Proteomes" id="UP000308707">
    <property type="component" value="Unassembled WGS sequence"/>
</dbReference>
<evidence type="ECO:0000313" key="7">
    <source>
        <dbReference type="EMBL" id="TKR30252.1"/>
    </source>
</evidence>
<dbReference type="Pfam" id="PF01510">
    <property type="entry name" value="Amidase_2"/>
    <property type="match status" value="1"/>
</dbReference>
<dbReference type="RefSeq" id="WP_137266682.1">
    <property type="nucleotide sequence ID" value="NZ_SZUA01000002.1"/>
</dbReference>
<dbReference type="GO" id="GO:0009253">
    <property type="term" value="P:peptidoglycan catabolic process"/>
    <property type="evidence" value="ECO:0007669"/>
    <property type="project" value="InterPro"/>
</dbReference>
<dbReference type="EC" id="3.5.1.28" evidence="2"/>
<keyword evidence="5" id="KW-0732">Signal</keyword>
<dbReference type="Gene3D" id="3.40.80.10">
    <property type="entry name" value="Peptidoglycan recognition protein-like"/>
    <property type="match status" value="1"/>
</dbReference>
<dbReference type="AlphaFoldDB" id="A0A4U5JL12"/>
<dbReference type="PANTHER" id="PTHR30417:SF1">
    <property type="entry name" value="N-ACETYLMURAMOYL-L-ALANINE AMIDASE AMID"/>
    <property type="match status" value="1"/>
</dbReference>
<dbReference type="GO" id="GO:0008745">
    <property type="term" value="F:N-acetylmuramoyl-L-alanine amidase activity"/>
    <property type="evidence" value="ECO:0007669"/>
    <property type="project" value="UniProtKB-EC"/>
</dbReference>
<dbReference type="GO" id="GO:0009254">
    <property type="term" value="P:peptidoglycan turnover"/>
    <property type="evidence" value="ECO:0007669"/>
    <property type="project" value="TreeGrafter"/>
</dbReference>
<keyword evidence="4" id="KW-0961">Cell wall biogenesis/degradation</keyword>
<evidence type="ECO:0000256" key="2">
    <source>
        <dbReference type="ARBA" id="ARBA00011901"/>
    </source>
</evidence>
<comment type="catalytic activity">
    <reaction evidence="1">
        <text>Hydrolyzes the link between N-acetylmuramoyl residues and L-amino acid residues in certain cell-wall glycopeptides.</text>
        <dbReference type="EC" id="3.5.1.28"/>
    </reaction>
</comment>